<protein>
    <submittedName>
        <fullName evidence="1">Phosphotransferase</fullName>
    </submittedName>
</protein>
<sequence length="498" mass="53836">MGKVAVGATVVCAAALCAAAALVVKHRMKSLGRWARALAILKEMEEKCGAPTGKLKQIADAMTVEMHAGLASEGGSKLKMIISYVDNLPTGDEKGLFYALDLGGTNFRVLRVLLGGKEGGVVKQEFEEVSIPPHLMTGSSHELFDYIAAALAKFVSTESEGLHVSPDRQRELGFTFSFPVRQTSISSGNLIKWTKGFSIEDTVGEDVVGELTKAMERIGLDMRVAALVNDTIGTLAGGRYYDQDVIAAVILGTGTNAAYVERAHAIPKWQGLLPQSGEMVINMEWGNFRSSHLPITEFDQALDVESLNPGEQIFEKLISGMYLGEVVRRVLCRMAEEAAFFGDTVPPKLKIPFILRTPDMSAMHHDTSPDLRVVGKKLKDILEISSTSLKMRKVIVELCDIVATRGARLSAAGIVGILKKLGRDTVKDGEKHKSVIALDGGLFEHYTKFRTCMESTLKELLGEDVSETVIIEHSNDGSGIGAALLAASHSQYLGVEES</sequence>
<organism evidence="1 2">
    <name type="scientific">Melia azedarach</name>
    <name type="common">Chinaberry tree</name>
    <dbReference type="NCBI Taxonomy" id="155640"/>
    <lineage>
        <taxon>Eukaryota</taxon>
        <taxon>Viridiplantae</taxon>
        <taxon>Streptophyta</taxon>
        <taxon>Embryophyta</taxon>
        <taxon>Tracheophyta</taxon>
        <taxon>Spermatophyta</taxon>
        <taxon>Magnoliopsida</taxon>
        <taxon>eudicotyledons</taxon>
        <taxon>Gunneridae</taxon>
        <taxon>Pentapetalae</taxon>
        <taxon>rosids</taxon>
        <taxon>malvids</taxon>
        <taxon>Sapindales</taxon>
        <taxon>Meliaceae</taxon>
        <taxon>Melia</taxon>
    </lineage>
</organism>
<dbReference type="Proteomes" id="UP001164539">
    <property type="component" value="Chromosome 10"/>
</dbReference>
<accession>A0ACC1XBN1</accession>
<evidence type="ECO:0000313" key="2">
    <source>
        <dbReference type="Proteomes" id="UP001164539"/>
    </source>
</evidence>
<reference evidence="1 2" key="1">
    <citation type="journal article" date="2023" name="Science">
        <title>Complex scaffold remodeling in plant triterpene biosynthesis.</title>
        <authorList>
            <person name="De La Pena R."/>
            <person name="Hodgson H."/>
            <person name="Liu J.C."/>
            <person name="Stephenson M.J."/>
            <person name="Martin A.C."/>
            <person name="Owen C."/>
            <person name="Harkess A."/>
            <person name="Leebens-Mack J."/>
            <person name="Jimenez L.E."/>
            <person name="Osbourn A."/>
            <person name="Sattely E.S."/>
        </authorList>
    </citation>
    <scope>NUCLEOTIDE SEQUENCE [LARGE SCALE GENOMIC DNA]</scope>
    <source>
        <strain evidence="2">cv. JPN11</strain>
        <tissue evidence="1">Leaf</tissue>
    </source>
</reference>
<evidence type="ECO:0000313" key="1">
    <source>
        <dbReference type="EMBL" id="KAJ4708542.1"/>
    </source>
</evidence>
<dbReference type="EMBL" id="CM051403">
    <property type="protein sequence ID" value="KAJ4708542.1"/>
    <property type="molecule type" value="Genomic_DNA"/>
</dbReference>
<gene>
    <name evidence="1" type="ORF">OWV82_018470</name>
</gene>
<comment type="caution">
    <text evidence="1">The sequence shown here is derived from an EMBL/GenBank/DDBJ whole genome shotgun (WGS) entry which is preliminary data.</text>
</comment>
<keyword evidence="2" id="KW-1185">Reference proteome</keyword>
<name>A0ACC1XBN1_MELAZ</name>
<proteinExistence type="predicted"/>